<evidence type="ECO:0000256" key="2">
    <source>
        <dbReference type="SAM" id="MobiDB-lite"/>
    </source>
</evidence>
<organism evidence="4 5">
    <name type="scientific">Polarella glacialis</name>
    <name type="common">Dinoflagellate</name>
    <dbReference type="NCBI Taxonomy" id="89957"/>
    <lineage>
        <taxon>Eukaryota</taxon>
        <taxon>Sar</taxon>
        <taxon>Alveolata</taxon>
        <taxon>Dinophyceae</taxon>
        <taxon>Suessiales</taxon>
        <taxon>Suessiaceae</taxon>
        <taxon>Polarella</taxon>
    </lineage>
</organism>
<sequence>MSLKPDVLWAQRPDSVYLTVDLKDVQDMKVNLESTKLSMSGKVNGNSYEFSLDFFAPIKREESKFTTKRLVEFYLKKEDDGEWTSLQKGGKLPWVKVDWKRWQDSDDEGETKAAFNQDGMGGMGDMNFGGMGGDDEYDSDDEDLPDLEPDTGVSTAMSGGDDAPQKVETDSLD</sequence>
<dbReference type="InterPro" id="IPR045250">
    <property type="entry name" value="p23-like"/>
</dbReference>
<comment type="caution">
    <text evidence="4">The sequence shown here is derived from an EMBL/GenBank/DDBJ whole genome shotgun (WGS) entry which is preliminary data.</text>
</comment>
<comment type="similarity">
    <text evidence="1">Belongs to the p23/wos2 family.</text>
</comment>
<feature type="region of interest" description="Disordered" evidence="2">
    <location>
        <begin position="106"/>
        <end position="173"/>
    </location>
</feature>
<dbReference type="InterPro" id="IPR007052">
    <property type="entry name" value="CS_dom"/>
</dbReference>
<dbReference type="GO" id="GO:0051131">
    <property type="term" value="P:chaperone-mediated protein complex assembly"/>
    <property type="evidence" value="ECO:0007669"/>
    <property type="project" value="TreeGrafter"/>
</dbReference>
<reference evidence="4" key="1">
    <citation type="submission" date="2021-02" db="EMBL/GenBank/DDBJ databases">
        <authorList>
            <person name="Dougan E. K."/>
            <person name="Rhodes N."/>
            <person name="Thang M."/>
            <person name="Chan C."/>
        </authorList>
    </citation>
    <scope>NUCLEOTIDE SEQUENCE</scope>
</reference>
<feature type="compositionally biased region" description="Gly residues" evidence="2">
    <location>
        <begin position="119"/>
        <end position="132"/>
    </location>
</feature>
<evidence type="ECO:0000259" key="3">
    <source>
        <dbReference type="PROSITE" id="PS51203"/>
    </source>
</evidence>
<dbReference type="SUPFAM" id="SSF49764">
    <property type="entry name" value="HSP20-like chaperones"/>
    <property type="match status" value="1"/>
</dbReference>
<dbReference type="GO" id="GO:0005829">
    <property type="term" value="C:cytosol"/>
    <property type="evidence" value="ECO:0007669"/>
    <property type="project" value="TreeGrafter"/>
</dbReference>
<dbReference type="FunFam" id="2.60.40.790:FF:000013">
    <property type="entry name" value="Very-long-chain (3R)-3-hydroxyacyl-CoA dehydratase"/>
    <property type="match status" value="1"/>
</dbReference>
<evidence type="ECO:0000256" key="1">
    <source>
        <dbReference type="ARBA" id="ARBA00025733"/>
    </source>
</evidence>
<dbReference type="OMA" id="EEGPYWP"/>
<dbReference type="PANTHER" id="PTHR22932:SF1">
    <property type="entry name" value="CO-CHAPERONE PROTEIN DAF-41"/>
    <property type="match status" value="1"/>
</dbReference>
<dbReference type="Gene3D" id="2.60.40.790">
    <property type="match status" value="1"/>
</dbReference>
<evidence type="ECO:0000313" key="5">
    <source>
        <dbReference type="Proteomes" id="UP000654075"/>
    </source>
</evidence>
<dbReference type="Pfam" id="PF04969">
    <property type="entry name" value="CS"/>
    <property type="match status" value="1"/>
</dbReference>
<dbReference type="Proteomes" id="UP000654075">
    <property type="component" value="Unassembled WGS sequence"/>
</dbReference>
<accession>A0A813FKZ2</accession>
<feature type="compositionally biased region" description="Acidic residues" evidence="2">
    <location>
        <begin position="133"/>
        <end position="149"/>
    </location>
</feature>
<dbReference type="GO" id="GO:0051879">
    <property type="term" value="F:Hsp90 protein binding"/>
    <property type="evidence" value="ECO:0007669"/>
    <property type="project" value="InterPro"/>
</dbReference>
<gene>
    <name evidence="4" type="ORF">PGLA1383_LOCUS28854</name>
</gene>
<name>A0A813FKZ2_POLGL</name>
<dbReference type="OrthoDB" id="1564555at2759"/>
<dbReference type="AlphaFoldDB" id="A0A813FKZ2"/>
<dbReference type="CDD" id="cd06465">
    <property type="entry name" value="p23_hB-ind1_like"/>
    <property type="match status" value="1"/>
</dbReference>
<feature type="domain" description="CS" evidence="3">
    <location>
        <begin position="2"/>
        <end position="87"/>
    </location>
</feature>
<dbReference type="PROSITE" id="PS51203">
    <property type="entry name" value="CS"/>
    <property type="match status" value="1"/>
</dbReference>
<evidence type="ECO:0000313" key="4">
    <source>
        <dbReference type="EMBL" id="CAE8611045.1"/>
    </source>
</evidence>
<dbReference type="GO" id="GO:0051087">
    <property type="term" value="F:protein-folding chaperone binding"/>
    <property type="evidence" value="ECO:0007669"/>
    <property type="project" value="TreeGrafter"/>
</dbReference>
<dbReference type="InterPro" id="IPR008978">
    <property type="entry name" value="HSP20-like_chaperone"/>
</dbReference>
<keyword evidence="5" id="KW-1185">Reference proteome</keyword>
<dbReference type="EMBL" id="CAJNNV010024890">
    <property type="protein sequence ID" value="CAE8611045.1"/>
    <property type="molecule type" value="Genomic_DNA"/>
</dbReference>
<protein>
    <recommendedName>
        <fullName evidence="3">CS domain-containing protein</fullName>
    </recommendedName>
</protein>
<proteinExistence type="inferred from homology"/>
<feature type="compositionally biased region" description="Basic and acidic residues" evidence="2">
    <location>
        <begin position="163"/>
        <end position="173"/>
    </location>
</feature>
<dbReference type="GO" id="GO:0006457">
    <property type="term" value="P:protein folding"/>
    <property type="evidence" value="ECO:0007669"/>
    <property type="project" value="TreeGrafter"/>
</dbReference>
<dbReference type="GO" id="GO:0005634">
    <property type="term" value="C:nucleus"/>
    <property type="evidence" value="ECO:0007669"/>
    <property type="project" value="TreeGrafter"/>
</dbReference>
<dbReference type="PANTHER" id="PTHR22932">
    <property type="entry name" value="TELOMERASE-BINDING PROTEIN P23 HSP90 CO-CHAPERONE"/>
    <property type="match status" value="1"/>
</dbReference>